<evidence type="ECO:0000313" key="3">
    <source>
        <dbReference type="Proteomes" id="UP000078200"/>
    </source>
</evidence>
<evidence type="ECO:0000256" key="1">
    <source>
        <dbReference type="SAM" id="MobiDB-lite"/>
    </source>
</evidence>
<organism evidence="2 3">
    <name type="scientific">Glossina austeni</name>
    <name type="common">Savannah tsetse fly</name>
    <dbReference type="NCBI Taxonomy" id="7395"/>
    <lineage>
        <taxon>Eukaryota</taxon>
        <taxon>Metazoa</taxon>
        <taxon>Ecdysozoa</taxon>
        <taxon>Arthropoda</taxon>
        <taxon>Hexapoda</taxon>
        <taxon>Insecta</taxon>
        <taxon>Pterygota</taxon>
        <taxon>Neoptera</taxon>
        <taxon>Endopterygota</taxon>
        <taxon>Diptera</taxon>
        <taxon>Brachycera</taxon>
        <taxon>Muscomorpha</taxon>
        <taxon>Hippoboscoidea</taxon>
        <taxon>Glossinidae</taxon>
        <taxon>Glossina</taxon>
    </lineage>
</organism>
<dbReference type="VEuPathDB" id="VectorBase:GAUT039358"/>
<name>A0A1A9VJF7_GLOAU</name>
<reference evidence="2" key="1">
    <citation type="submission" date="2020-05" db="UniProtKB">
        <authorList>
            <consortium name="EnsemblMetazoa"/>
        </authorList>
    </citation>
    <scope>IDENTIFICATION</scope>
    <source>
        <strain evidence="2">TTRI</strain>
    </source>
</reference>
<sequence>MSISTTKKKCNPSKNEGANKRYVFIIILDQEMFWKSSLETHVYSMTIDSVIFLPSENPVVISISNDNEDDLEDLLSTQSSRHPPVFSTEIAKISRRSELNWATVSQSRSIENNQMWQFVQSGITDYHPRCWFQARCNEDINYDHYFNDGFDVLNLYQLTPMPYQLNDTLAAVKLLTEFLAVTRHQDRDFPTSTTNLEKCTESTAKSGRLEEDGNAFHDPTIQTW</sequence>
<proteinExistence type="predicted"/>
<feature type="region of interest" description="Disordered" evidence="1">
    <location>
        <begin position="200"/>
        <end position="224"/>
    </location>
</feature>
<keyword evidence="3" id="KW-1185">Reference proteome</keyword>
<evidence type="ECO:0000313" key="2">
    <source>
        <dbReference type="EnsemblMetazoa" id="GAUT039358-PA"/>
    </source>
</evidence>
<accession>A0A1A9VJF7</accession>
<protein>
    <submittedName>
        <fullName evidence="2">Uncharacterized protein</fullName>
    </submittedName>
</protein>
<dbReference type="AlphaFoldDB" id="A0A1A9VJF7"/>
<dbReference type="EnsemblMetazoa" id="GAUT039358-RA">
    <property type="protein sequence ID" value="GAUT039358-PA"/>
    <property type="gene ID" value="GAUT039358"/>
</dbReference>
<dbReference type="Proteomes" id="UP000078200">
    <property type="component" value="Unassembled WGS sequence"/>
</dbReference>